<sequence length="125" mass="14343">MDKGRGSLSSRLGTNYIYIITTVWRQKAATGKPFGKEKSLIAEQAAQRTRWLTWLGLGAMGVQFGLLARLTWWKYSSDIMKPVTYFVGYGASMAMYAYYVITRQIYQIHHEANGEVAYIFRSRLL</sequence>
<keyword evidence="3 15" id="KW-0813">Transport</keyword>
<feature type="transmembrane region" description="Helical" evidence="15">
    <location>
        <begin position="51"/>
        <end position="71"/>
    </location>
</feature>
<organism evidence="17 18">
    <name type="scientific">Schistosoma mekongi</name>
    <name type="common">Parasitic worm</name>
    <dbReference type="NCBI Taxonomy" id="38744"/>
    <lineage>
        <taxon>Eukaryota</taxon>
        <taxon>Metazoa</taxon>
        <taxon>Spiralia</taxon>
        <taxon>Lophotrochozoa</taxon>
        <taxon>Platyhelminthes</taxon>
        <taxon>Trematoda</taxon>
        <taxon>Digenea</taxon>
        <taxon>Strigeidida</taxon>
        <taxon>Schistosomatoidea</taxon>
        <taxon>Schistosomatidae</taxon>
        <taxon>Schistosoma</taxon>
    </lineage>
</organism>
<dbReference type="GO" id="GO:0005262">
    <property type="term" value="F:calcium channel activity"/>
    <property type="evidence" value="ECO:0007669"/>
    <property type="project" value="UniProtKB-UniRule"/>
</dbReference>
<evidence type="ECO:0000256" key="13">
    <source>
        <dbReference type="ARBA" id="ARBA00023303"/>
    </source>
</evidence>
<comment type="domain">
    <text evidence="15">The selectivity filter, in which calcium ions are arranged in single file, is composed of two acidic rings separated by one helical turn along the central axis of the channel pore.</text>
</comment>
<gene>
    <name evidence="17" type="ORF">MN116_008942</name>
</gene>
<dbReference type="GO" id="GO:0036444">
    <property type="term" value="P:calcium import into the mitochondrion"/>
    <property type="evidence" value="ECO:0007669"/>
    <property type="project" value="TreeGrafter"/>
</dbReference>
<comment type="catalytic activity">
    <reaction evidence="14">
        <text>Ca(2+)(in) = Ca(2+)(out)</text>
        <dbReference type="Rhea" id="RHEA:29671"/>
        <dbReference type="ChEBI" id="CHEBI:29108"/>
    </reaction>
</comment>
<dbReference type="GO" id="GO:0051560">
    <property type="term" value="P:mitochondrial calcium ion homeostasis"/>
    <property type="evidence" value="ECO:0007669"/>
    <property type="project" value="UniProtKB-UniRule"/>
</dbReference>
<dbReference type="GO" id="GO:0015292">
    <property type="term" value="F:uniporter activity"/>
    <property type="evidence" value="ECO:0007669"/>
    <property type="project" value="UniProtKB-UniRule"/>
</dbReference>
<keyword evidence="10 15" id="KW-0406">Ion transport</keyword>
<evidence type="ECO:0000313" key="17">
    <source>
        <dbReference type="EMBL" id="KAK4467319.1"/>
    </source>
</evidence>
<feature type="domain" description="Calcium uniporter protein C-terminal" evidence="16">
    <location>
        <begin position="32"/>
        <end position="108"/>
    </location>
</feature>
<feature type="transmembrane region" description="Helical" evidence="15">
    <location>
        <begin position="83"/>
        <end position="101"/>
    </location>
</feature>
<dbReference type="AlphaFoldDB" id="A0AAE2D144"/>
<keyword evidence="5 15" id="KW-0107">Calcium channel</keyword>
<dbReference type="PANTHER" id="PTHR13462">
    <property type="entry name" value="CALCIUM UNIPORTER PROTEIN, MITOCHONDRIAL"/>
    <property type="match status" value="1"/>
</dbReference>
<evidence type="ECO:0000256" key="4">
    <source>
        <dbReference type="ARBA" id="ARBA00022568"/>
    </source>
</evidence>
<dbReference type="Pfam" id="PF04678">
    <property type="entry name" value="MCU"/>
    <property type="match status" value="1"/>
</dbReference>
<reference evidence="17" key="1">
    <citation type="submission" date="2022-04" db="EMBL/GenBank/DDBJ databases">
        <authorList>
            <person name="Xu L."/>
            <person name="Lv Z."/>
        </authorList>
    </citation>
    <scope>NUCLEOTIDE SEQUENCE</scope>
    <source>
        <strain evidence="17">LV_2022a</strain>
    </source>
</reference>
<keyword evidence="7 15" id="KW-0999">Mitochondrion inner membrane</keyword>
<evidence type="ECO:0000256" key="2">
    <source>
        <dbReference type="ARBA" id="ARBA00005653"/>
    </source>
</evidence>
<evidence type="ECO:0000256" key="8">
    <source>
        <dbReference type="ARBA" id="ARBA00022837"/>
    </source>
</evidence>
<comment type="function">
    <text evidence="15">Mitochondrial inner membrane calcium uniporter that mediates calcium uptake into mitochondria. Mitochondrial calcium homeostasis plays key roles in cellular physiology and regulates cell bioenergetics, cytoplasmic calcium signals and activation of cell death pathways.</text>
</comment>
<keyword evidence="11 15" id="KW-0496">Mitochondrion</keyword>
<comment type="similarity">
    <text evidence="2 15">Belongs to the MCU (TC 1.A.77) family.</text>
</comment>
<evidence type="ECO:0000256" key="9">
    <source>
        <dbReference type="ARBA" id="ARBA00022989"/>
    </source>
</evidence>
<proteinExistence type="inferred from homology"/>
<evidence type="ECO:0000256" key="11">
    <source>
        <dbReference type="ARBA" id="ARBA00023128"/>
    </source>
</evidence>
<keyword evidence="6 15" id="KW-0812">Transmembrane</keyword>
<dbReference type="InterPro" id="IPR039055">
    <property type="entry name" value="MCU_fam"/>
</dbReference>
<evidence type="ECO:0000256" key="6">
    <source>
        <dbReference type="ARBA" id="ARBA00022692"/>
    </source>
</evidence>
<evidence type="ECO:0000256" key="10">
    <source>
        <dbReference type="ARBA" id="ARBA00023065"/>
    </source>
</evidence>
<accession>A0AAE2D144</accession>
<evidence type="ECO:0000256" key="5">
    <source>
        <dbReference type="ARBA" id="ARBA00022673"/>
    </source>
</evidence>
<name>A0AAE2D144_SCHME</name>
<evidence type="ECO:0000259" key="16">
    <source>
        <dbReference type="Pfam" id="PF04678"/>
    </source>
</evidence>
<dbReference type="Proteomes" id="UP001292079">
    <property type="component" value="Unassembled WGS sequence"/>
</dbReference>
<dbReference type="EMBL" id="JALJAT010000281">
    <property type="protein sequence ID" value="KAK4467319.1"/>
    <property type="molecule type" value="Genomic_DNA"/>
</dbReference>
<evidence type="ECO:0000256" key="14">
    <source>
        <dbReference type="ARBA" id="ARBA00036634"/>
    </source>
</evidence>
<keyword evidence="9 15" id="KW-1133">Transmembrane helix</keyword>
<evidence type="ECO:0000256" key="7">
    <source>
        <dbReference type="ARBA" id="ARBA00022792"/>
    </source>
</evidence>
<keyword evidence="13 15" id="KW-0407">Ion channel</keyword>
<keyword evidence="18" id="KW-1185">Reference proteome</keyword>
<dbReference type="GO" id="GO:1990246">
    <property type="term" value="C:uniplex complex"/>
    <property type="evidence" value="ECO:0007669"/>
    <property type="project" value="TreeGrafter"/>
</dbReference>
<evidence type="ECO:0000256" key="15">
    <source>
        <dbReference type="RuleBase" id="RU367035"/>
    </source>
</evidence>
<protein>
    <recommendedName>
        <fullName evidence="15">Calcium uniporter protein</fullName>
    </recommendedName>
</protein>
<keyword evidence="8 15" id="KW-0106">Calcium</keyword>
<keyword evidence="12 15" id="KW-0472">Membrane</keyword>
<evidence type="ECO:0000256" key="3">
    <source>
        <dbReference type="ARBA" id="ARBA00022448"/>
    </source>
</evidence>
<dbReference type="PANTHER" id="PTHR13462:SF10">
    <property type="entry name" value="CALCIUM UNIPORTER PROTEIN, MITOCHONDRIAL"/>
    <property type="match status" value="1"/>
</dbReference>
<evidence type="ECO:0000313" key="18">
    <source>
        <dbReference type="Proteomes" id="UP001292079"/>
    </source>
</evidence>
<comment type="caution">
    <text evidence="17">The sequence shown here is derived from an EMBL/GenBank/DDBJ whole genome shotgun (WGS) entry which is preliminary data.</text>
</comment>
<evidence type="ECO:0000256" key="12">
    <source>
        <dbReference type="ARBA" id="ARBA00023136"/>
    </source>
</evidence>
<reference evidence="17" key="2">
    <citation type="journal article" date="2023" name="Infect Dis Poverty">
        <title>Chromosome-scale genome of the human blood fluke Schistosoma mekongi and its implications for public health.</title>
        <authorList>
            <person name="Zhou M."/>
            <person name="Xu L."/>
            <person name="Xu D."/>
            <person name="Chen W."/>
            <person name="Khan J."/>
            <person name="Hu Y."/>
            <person name="Huang H."/>
            <person name="Wei H."/>
            <person name="Zhang Y."/>
            <person name="Chusongsang P."/>
            <person name="Tanasarnprasert K."/>
            <person name="Hu X."/>
            <person name="Limpanont Y."/>
            <person name="Lv Z."/>
        </authorList>
    </citation>
    <scope>NUCLEOTIDE SEQUENCE</scope>
    <source>
        <strain evidence="17">LV_2022a</strain>
    </source>
</reference>
<comment type="subcellular location">
    <subcellularLocation>
        <location evidence="1 15">Mitochondrion inner membrane</location>
        <topology evidence="1 15">Multi-pass membrane protein</topology>
    </subcellularLocation>
</comment>
<dbReference type="InterPro" id="IPR006769">
    <property type="entry name" value="MCU_C"/>
</dbReference>
<evidence type="ECO:0000256" key="1">
    <source>
        <dbReference type="ARBA" id="ARBA00004448"/>
    </source>
</evidence>
<keyword evidence="4 15" id="KW-0109">Calcium transport</keyword>